<dbReference type="SUPFAM" id="SSF46689">
    <property type="entry name" value="Homeodomain-like"/>
    <property type="match status" value="1"/>
</dbReference>
<feature type="DNA-binding region" description="H-T-H motif" evidence="2">
    <location>
        <begin position="30"/>
        <end position="49"/>
    </location>
</feature>
<dbReference type="InterPro" id="IPR001647">
    <property type="entry name" value="HTH_TetR"/>
</dbReference>
<dbReference type="PANTHER" id="PTHR43479:SF11">
    <property type="entry name" value="ACREF_ENVCD OPERON REPRESSOR-RELATED"/>
    <property type="match status" value="1"/>
</dbReference>
<accession>A0A6A8MA83</accession>
<dbReference type="EMBL" id="VUNB01000001">
    <property type="protein sequence ID" value="MST68206.1"/>
    <property type="molecule type" value="Genomic_DNA"/>
</dbReference>
<name>A0A6A8MA83_9FIRM</name>
<dbReference type="RefSeq" id="WP_154571680.1">
    <property type="nucleotide sequence ID" value="NZ_JAXDSY010000060.1"/>
</dbReference>
<dbReference type="SUPFAM" id="SSF48498">
    <property type="entry name" value="Tetracyclin repressor-like, C-terminal domain"/>
    <property type="match status" value="1"/>
</dbReference>
<keyword evidence="1 2" id="KW-0238">DNA-binding</keyword>
<dbReference type="InterPro" id="IPR036271">
    <property type="entry name" value="Tet_transcr_reg_TetR-rel_C_sf"/>
</dbReference>
<evidence type="ECO:0000256" key="2">
    <source>
        <dbReference type="PROSITE-ProRule" id="PRU00335"/>
    </source>
</evidence>
<gene>
    <name evidence="4" type="ORF">FYJ66_01105</name>
</gene>
<dbReference type="Gene3D" id="1.10.357.10">
    <property type="entry name" value="Tetracycline Repressor, domain 2"/>
    <property type="match status" value="1"/>
</dbReference>
<dbReference type="AlphaFoldDB" id="A0A6A8MA83"/>
<dbReference type="InterPro" id="IPR009057">
    <property type="entry name" value="Homeodomain-like_sf"/>
</dbReference>
<reference evidence="4" key="1">
    <citation type="submission" date="2019-09" db="EMBL/GenBank/DDBJ databases">
        <title>In-depth cultivation of the pig gut microbiome towards novel bacterial diversity and tailored functional studies.</title>
        <authorList>
            <person name="Wylensek D."/>
            <person name="Hitch T.C.A."/>
            <person name="Clavel T."/>
        </authorList>
    </citation>
    <scope>NUCLEOTIDE SEQUENCE</scope>
    <source>
        <strain evidence="4">RF-744-FAT-WT-3</strain>
    </source>
</reference>
<dbReference type="Pfam" id="PF00440">
    <property type="entry name" value="TetR_N"/>
    <property type="match status" value="1"/>
</dbReference>
<dbReference type="GO" id="GO:0003677">
    <property type="term" value="F:DNA binding"/>
    <property type="evidence" value="ECO:0007669"/>
    <property type="project" value="UniProtKB-UniRule"/>
</dbReference>
<dbReference type="PROSITE" id="PS50977">
    <property type="entry name" value="HTH_TETR_2"/>
    <property type="match status" value="1"/>
</dbReference>
<dbReference type="PANTHER" id="PTHR43479">
    <property type="entry name" value="ACREF/ENVCD OPERON REPRESSOR-RELATED"/>
    <property type="match status" value="1"/>
</dbReference>
<protein>
    <submittedName>
        <fullName evidence="4">TetR/AcrR family transcriptional regulator</fullName>
    </submittedName>
</protein>
<evidence type="ECO:0000313" key="4">
    <source>
        <dbReference type="EMBL" id="MST68206.1"/>
    </source>
</evidence>
<comment type="caution">
    <text evidence="4">The sequence shown here is derived from an EMBL/GenBank/DDBJ whole genome shotgun (WGS) entry which is preliminary data.</text>
</comment>
<sequence length="214" mass="24066">MQKKIPEEKLQALRNTGISEFASKGLDGANINVIARKAGVSVGTIYNYFGTKENFFTACLEQAMKDLETALMEASAGDVPLLTRADRLIRAVQSYSRENIEVIRLYNEITSSSGNKMAGSLARKIESISSSAYKKTIREAARKGEIRSDVNVEYLAFFFDNLLTTLQFSYACPYYKERLKIYCGEEGLKDDEQMRKNLLAFMDAAFDPKGRTKK</sequence>
<feature type="domain" description="HTH tetR-type" evidence="3">
    <location>
        <begin position="7"/>
        <end position="67"/>
    </location>
</feature>
<dbReference type="InterPro" id="IPR050624">
    <property type="entry name" value="HTH-type_Tx_Regulator"/>
</dbReference>
<proteinExistence type="predicted"/>
<evidence type="ECO:0000259" key="3">
    <source>
        <dbReference type="PROSITE" id="PS50977"/>
    </source>
</evidence>
<evidence type="ECO:0000256" key="1">
    <source>
        <dbReference type="ARBA" id="ARBA00023125"/>
    </source>
</evidence>
<organism evidence="4">
    <name type="scientific">Baileyella intestinalis</name>
    <dbReference type="NCBI Taxonomy" id="2606709"/>
    <lineage>
        <taxon>Bacteria</taxon>
        <taxon>Bacillati</taxon>
        <taxon>Bacillota</taxon>
        <taxon>Clostridia</taxon>
        <taxon>Peptostreptococcales</taxon>
        <taxon>Anaerovoracaceae</taxon>
        <taxon>Baileyella</taxon>
    </lineage>
</organism>